<organism evidence="2">
    <name type="scientific">bioreactor metagenome</name>
    <dbReference type="NCBI Taxonomy" id="1076179"/>
    <lineage>
        <taxon>unclassified sequences</taxon>
        <taxon>metagenomes</taxon>
        <taxon>ecological metagenomes</taxon>
    </lineage>
</organism>
<sequence>MVIPLPCVLIMMLFEPETAEAILAGLVIGWIISAVMGIISLVKNRQYQIKIVKVLSIISICPICLFAILVIMQHLYR</sequence>
<dbReference type="EMBL" id="VSSQ01014171">
    <property type="protein sequence ID" value="MPM53097.1"/>
    <property type="molecule type" value="Genomic_DNA"/>
</dbReference>
<evidence type="ECO:0000313" key="2">
    <source>
        <dbReference type="EMBL" id="MPM53097.1"/>
    </source>
</evidence>
<comment type="caution">
    <text evidence="2">The sequence shown here is derived from an EMBL/GenBank/DDBJ whole genome shotgun (WGS) entry which is preliminary data.</text>
</comment>
<proteinExistence type="predicted"/>
<protein>
    <submittedName>
        <fullName evidence="2">Uncharacterized protein</fullName>
    </submittedName>
</protein>
<keyword evidence="1" id="KW-1133">Transmembrane helix</keyword>
<dbReference type="AlphaFoldDB" id="A0A645AJA0"/>
<accession>A0A645AJA0</accession>
<name>A0A645AJA0_9ZZZZ</name>
<feature type="transmembrane region" description="Helical" evidence="1">
    <location>
        <begin position="54"/>
        <end position="76"/>
    </location>
</feature>
<keyword evidence="1" id="KW-0812">Transmembrane</keyword>
<keyword evidence="1" id="KW-0472">Membrane</keyword>
<gene>
    <name evidence="2" type="ORF">SDC9_99861</name>
</gene>
<feature type="transmembrane region" description="Helical" evidence="1">
    <location>
        <begin position="21"/>
        <end position="42"/>
    </location>
</feature>
<reference evidence="2" key="1">
    <citation type="submission" date="2019-08" db="EMBL/GenBank/DDBJ databases">
        <authorList>
            <person name="Kucharzyk K."/>
            <person name="Murdoch R.W."/>
            <person name="Higgins S."/>
            <person name="Loffler F."/>
        </authorList>
    </citation>
    <scope>NUCLEOTIDE SEQUENCE</scope>
</reference>
<evidence type="ECO:0000256" key="1">
    <source>
        <dbReference type="SAM" id="Phobius"/>
    </source>
</evidence>